<keyword evidence="2" id="KW-0732">Signal</keyword>
<keyword evidence="1" id="KW-1133">Transmembrane helix</keyword>
<name>A0AAP0IZI1_9MAGN</name>
<keyword evidence="4" id="KW-1185">Reference proteome</keyword>
<evidence type="ECO:0000313" key="3">
    <source>
        <dbReference type="EMBL" id="KAK9124265.1"/>
    </source>
</evidence>
<evidence type="ECO:0000313" key="4">
    <source>
        <dbReference type="Proteomes" id="UP001417504"/>
    </source>
</evidence>
<feature type="chain" id="PRO_5042909311" description="Transmembrane protein" evidence="2">
    <location>
        <begin position="24"/>
        <end position="151"/>
    </location>
</feature>
<reference evidence="3 4" key="1">
    <citation type="submission" date="2024-01" db="EMBL/GenBank/DDBJ databases">
        <title>Genome assemblies of Stephania.</title>
        <authorList>
            <person name="Yang L."/>
        </authorList>
    </citation>
    <scope>NUCLEOTIDE SEQUENCE [LARGE SCALE GENOMIC DNA]</scope>
    <source>
        <strain evidence="3">QJT</strain>
        <tissue evidence="3">Leaf</tissue>
    </source>
</reference>
<evidence type="ECO:0008006" key="5">
    <source>
        <dbReference type="Google" id="ProtNLM"/>
    </source>
</evidence>
<dbReference type="EMBL" id="JBBNAE010000005">
    <property type="protein sequence ID" value="KAK9124265.1"/>
    <property type="molecule type" value="Genomic_DNA"/>
</dbReference>
<keyword evidence="1" id="KW-0472">Membrane</keyword>
<dbReference type="Proteomes" id="UP001417504">
    <property type="component" value="Unassembled WGS sequence"/>
</dbReference>
<sequence length="151" mass="15527">MASSVTILSMFHLCFLCSIVVQAQNRAPHGLAYESPMVLSPSAFDFFHPNAESPKSDTPCVESNCAPLPLSSSSTSTNDAADAASGVARSSLAYESKMSAMQSGKGGIGAGGIAGIVFGCAFVVLVAMGVYYVAVTRRANAVRANSVQPDV</sequence>
<feature type="signal peptide" evidence="2">
    <location>
        <begin position="1"/>
        <end position="23"/>
    </location>
</feature>
<accession>A0AAP0IZI1</accession>
<dbReference type="PANTHER" id="PTHR35718:SF1">
    <property type="entry name" value="EXPRESSED PROTEIN"/>
    <property type="match status" value="1"/>
</dbReference>
<comment type="caution">
    <text evidence="3">The sequence shown here is derived from an EMBL/GenBank/DDBJ whole genome shotgun (WGS) entry which is preliminary data.</text>
</comment>
<keyword evidence="1" id="KW-0812">Transmembrane</keyword>
<protein>
    <recommendedName>
        <fullName evidence="5">Transmembrane protein</fullName>
    </recommendedName>
</protein>
<evidence type="ECO:0000256" key="2">
    <source>
        <dbReference type="SAM" id="SignalP"/>
    </source>
</evidence>
<evidence type="ECO:0000256" key="1">
    <source>
        <dbReference type="SAM" id="Phobius"/>
    </source>
</evidence>
<proteinExistence type="predicted"/>
<dbReference type="PANTHER" id="PTHR35718">
    <property type="entry name" value="EXPRESSED PROTEIN"/>
    <property type="match status" value="1"/>
</dbReference>
<feature type="transmembrane region" description="Helical" evidence="1">
    <location>
        <begin position="108"/>
        <end position="134"/>
    </location>
</feature>
<organism evidence="3 4">
    <name type="scientific">Stephania japonica</name>
    <dbReference type="NCBI Taxonomy" id="461633"/>
    <lineage>
        <taxon>Eukaryota</taxon>
        <taxon>Viridiplantae</taxon>
        <taxon>Streptophyta</taxon>
        <taxon>Embryophyta</taxon>
        <taxon>Tracheophyta</taxon>
        <taxon>Spermatophyta</taxon>
        <taxon>Magnoliopsida</taxon>
        <taxon>Ranunculales</taxon>
        <taxon>Menispermaceae</taxon>
        <taxon>Menispermoideae</taxon>
        <taxon>Cissampelideae</taxon>
        <taxon>Stephania</taxon>
    </lineage>
</organism>
<gene>
    <name evidence="3" type="ORF">Sjap_013867</name>
</gene>
<dbReference type="AlphaFoldDB" id="A0AAP0IZI1"/>